<name>A0A9D5B5A9_PEA</name>
<dbReference type="AlphaFoldDB" id="A0A9D5B5A9"/>
<keyword evidence="2" id="KW-0677">Repeat</keyword>
<reference evidence="3 4" key="1">
    <citation type="journal article" date="2022" name="Nat. Genet.">
        <title>Improved pea reference genome and pan-genome highlight genomic features and evolutionary characteristics.</title>
        <authorList>
            <person name="Yang T."/>
            <person name="Liu R."/>
            <person name="Luo Y."/>
            <person name="Hu S."/>
            <person name="Wang D."/>
            <person name="Wang C."/>
            <person name="Pandey M.K."/>
            <person name="Ge S."/>
            <person name="Xu Q."/>
            <person name="Li N."/>
            <person name="Li G."/>
            <person name="Huang Y."/>
            <person name="Saxena R.K."/>
            <person name="Ji Y."/>
            <person name="Li M."/>
            <person name="Yan X."/>
            <person name="He Y."/>
            <person name="Liu Y."/>
            <person name="Wang X."/>
            <person name="Xiang C."/>
            <person name="Varshney R.K."/>
            <person name="Ding H."/>
            <person name="Gao S."/>
            <person name="Zong X."/>
        </authorList>
    </citation>
    <scope>NUCLEOTIDE SEQUENCE [LARGE SCALE GENOMIC DNA]</scope>
    <source>
        <strain evidence="3 4">cv. Zhongwan 6</strain>
    </source>
</reference>
<evidence type="ECO:0000256" key="1">
    <source>
        <dbReference type="ARBA" id="ARBA00022614"/>
    </source>
</evidence>
<sequence length="167" mass="18022">MIAIRSPSSSASSMECVGQLATNEVCLLTWCGAEEFLAWINGILLPWSSGVGSLAGEVGHDGKSRHSVARLCVAECGIDLQQFNITPGLLPKSLHTLNLSRNKISTIEGLRELTRMRVLDLSYNRISRIGQSSGLELNKDAVKPQRAREMLTDSVAKAALGNSSRTI</sequence>
<evidence type="ECO:0000313" key="4">
    <source>
        <dbReference type="Proteomes" id="UP001058974"/>
    </source>
</evidence>
<comment type="caution">
    <text evidence="3">The sequence shown here is derived from an EMBL/GenBank/DDBJ whole genome shotgun (WGS) entry which is preliminary data.</text>
</comment>
<dbReference type="PANTHER" id="PTHR15454:SF37">
    <property type="entry name" value="OUTER ARM DYNEIN LIGHT CHAIN 1 PROTEIN"/>
    <property type="match status" value="1"/>
</dbReference>
<dbReference type="PANTHER" id="PTHR15454">
    <property type="entry name" value="NISCHARIN RELATED"/>
    <property type="match status" value="1"/>
</dbReference>
<dbReference type="Gramene" id="Psat02G0136000-T1">
    <property type="protein sequence ID" value="KAI5434498.1"/>
    <property type="gene ID" value="KIW84_021360"/>
</dbReference>
<protein>
    <submittedName>
        <fullName evidence="3">Uncharacterized protein</fullName>
    </submittedName>
</protein>
<dbReference type="PROSITE" id="PS51450">
    <property type="entry name" value="LRR"/>
    <property type="match status" value="2"/>
</dbReference>
<keyword evidence="4" id="KW-1185">Reference proteome</keyword>
<dbReference type="SUPFAM" id="SSF52058">
    <property type="entry name" value="L domain-like"/>
    <property type="match status" value="1"/>
</dbReference>
<dbReference type="InterPro" id="IPR032675">
    <property type="entry name" value="LRR_dom_sf"/>
</dbReference>
<dbReference type="Proteomes" id="UP001058974">
    <property type="component" value="Chromosome 2"/>
</dbReference>
<organism evidence="3 4">
    <name type="scientific">Pisum sativum</name>
    <name type="common">Garden pea</name>
    <name type="synonym">Lathyrus oleraceus</name>
    <dbReference type="NCBI Taxonomy" id="3888"/>
    <lineage>
        <taxon>Eukaryota</taxon>
        <taxon>Viridiplantae</taxon>
        <taxon>Streptophyta</taxon>
        <taxon>Embryophyta</taxon>
        <taxon>Tracheophyta</taxon>
        <taxon>Spermatophyta</taxon>
        <taxon>Magnoliopsida</taxon>
        <taxon>eudicotyledons</taxon>
        <taxon>Gunneridae</taxon>
        <taxon>Pentapetalae</taxon>
        <taxon>rosids</taxon>
        <taxon>fabids</taxon>
        <taxon>Fabales</taxon>
        <taxon>Fabaceae</taxon>
        <taxon>Papilionoideae</taxon>
        <taxon>50 kb inversion clade</taxon>
        <taxon>NPAAA clade</taxon>
        <taxon>Hologalegina</taxon>
        <taxon>IRL clade</taxon>
        <taxon>Fabeae</taxon>
        <taxon>Lathyrus</taxon>
    </lineage>
</organism>
<dbReference type="GO" id="GO:0005737">
    <property type="term" value="C:cytoplasm"/>
    <property type="evidence" value="ECO:0007669"/>
    <property type="project" value="TreeGrafter"/>
</dbReference>
<evidence type="ECO:0000313" key="3">
    <source>
        <dbReference type="EMBL" id="KAI5434498.1"/>
    </source>
</evidence>
<dbReference type="Pfam" id="PF12799">
    <property type="entry name" value="LRR_4"/>
    <property type="match status" value="1"/>
</dbReference>
<proteinExistence type="predicted"/>
<accession>A0A9D5B5A9</accession>
<dbReference type="InterPro" id="IPR001611">
    <property type="entry name" value="Leu-rich_rpt"/>
</dbReference>
<dbReference type="Gene3D" id="3.80.10.10">
    <property type="entry name" value="Ribonuclease Inhibitor"/>
    <property type="match status" value="1"/>
</dbReference>
<dbReference type="InterPro" id="IPR025875">
    <property type="entry name" value="Leu-rich_rpt_4"/>
</dbReference>
<keyword evidence="1" id="KW-0433">Leucine-rich repeat</keyword>
<evidence type="ECO:0000256" key="2">
    <source>
        <dbReference type="ARBA" id="ARBA00022737"/>
    </source>
</evidence>
<dbReference type="EMBL" id="JAMSHJ010000002">
    <property type="protein sequence ID" value="KAI5434498.1"/>
    <property type="molecule type" value="Genomic_DNA"/>
</dbReference>
<gene>
    <name evidence="3" type="ORF">KIW84_021360</name>
</gene>